<evidence type="ECO:0000313" key="3">
    <source>
        <dbReference type="Proteomes" id="UP000597762"/>
    </source>
</evidence>
<reference evidence="2" key="1">
    <citation type="submission" date="2021-01" db="EMBL/GenBank/DDBJ databases">
        <authorList>
            <person name="Li R."/>
            <person name="Bekaert M."/>
        </authorList>
    </citation>
    <scope>NUCLEOTIDE SEQUENCE</scope>
    <source>
        <strain evidence="2">Farmed</strain>
    </source>
</reference>
<name>A0A812E6H4_ACAPH</name>
<feature type="region of interest" description="Disordered" evidence="1">
    <location>
        <begin position="41"/>
        <end position="60"/>
    </location>
</feature>
<dbReference type="AlphaFoldDB" id="A0A812E6H4"/>
<keyword evidence="3" id="KW-1185">Reference proteome</keyword>
<organism evidence="2 3">
    <name type="scientific">Acanthosepion pharaonis</name>
    <name type="common">Pharaoh cuttlefish</name>
    <name type="synonym">Sepia pharaonis</name>
    <dbReference type="NCBI Taxonomy" id="158019"/>
    <lineage>
        <taxon>Eukaryota</taxon>
        <taxon>Metazoa</taxon>
        <taxon>Spiralia</taxon>
        <taxon>Lophotrochozoa</taxon>
        <taxon>Mollusca</taxon>
        <taxon>Cephalopoda</taxon>
        <taxon>Coleoidea</taxon>
        <taxon>Decapodiformes</taxon>
        <taxon>Sepiida</taxon>
        <taxon>Sepiina</taxon>
        <taxon>Sepiidae</taxon>
        <taxon>Acanthosepion</taxon>
    </lineage>
</organism>
<dbReference type="Proteomes" id="UP000597762">
    <property type="component" value="Unassembled WGS sequence"/>
</dbReference>
<gene>
    <name evidence="2" type="ORF">SPHA_65681</name>
</gene>
<proteinExistence type="predicted"/>
<comment type="caution">
    <text evidence="2">The sequence shown here is derived from an EMBL/GenBank/DDBJ whole genome shotgun (WGS) entry which is preliminary data.</text>
</comment>
<evidence type="ECO:0000313" key="2">
    <source>
        <dbReference type="EMBL" id="CAE1314626.1"/>
    </source>
</evidence>
<sequence>MNCKGNVIVKLGQDAAPLPSPALAGLGGGVDLGHHGFCKGRAPRTSKLQKPRPLKQETLDGSRNGTSFCGGLYLLNDPDLLISPNLSLPQSNKTVEKRLHEVTVTKDKFGCVFQRSISTEPIQGYTPPTVKVSEPKSADCATEFNPCLFGNMKEKKYHSLTDVLYIMNDLLPKLANPPDKLNCKLSRQKLLNLSTSPSSRQPPKDYSRLKSNFPDLFSSQDCVSYVDPSRQEEWLEQIREDQARGLCIFVSSSTSRRQRSRCSSEFVIYGSQKSRT</sequence>
<evidence type="ECO:0000256" key="1">
    <source>
        <dbReference type="SAM" id="MobiDB-lite"/>
    </source>
</evidence>
<dbReference type="EMBL" id="CAHIKZ030004725">
    <property type="protein sequence ID" value="CAE1314626.1"/>
    <property type="molecule type" value="Genomic_DNA"/>
</dbReference>
<protein>
    <submittedName>
        <fullName evidence="2">Uncharacterized protein</fullName>
    </submittedName>
</protein>
<dbReference type="OrthoDB" id="6186533at2759"/>
<accession>A0A812E6H4</accession>
<feature type="compositionally biased region" description="Basic residues" evidence="1">
    <location>
        <begin position="41"/>
        <end position="53"/>
    </location>
</feature>